<evidence type="ECO:0000313" key="14">
    <source>
        <dbReference type="EMBL" id="MDM8274991.1"/>
    </source>
</evidence>
<comment type="pathway">
    <text evidence="12">Carbohydrate metabolism; D-ribose degradation; D-ribose 5-phosphate from beta-D-ribopyranose: step 2/2.</text>
</comment>
<feature type="binding site" evidence="12">
    <location>
        <position position="307"/>
    </location>
    <ligand>
        <name>K(+)</name>
        <dbReference type="ChEBI" id="CHEBI:29103"/>
    </ligand>
</feature>
<comment type="subunit">
    <text evidence="12">Homodimer.</text>
</comment>
<dbReference type="PANTHER" id="PTHR10584:SF166">
    <property type="entry name" value="RIBOKINASE"/>
    <property type="match status" value="1"/>
</dbReference>
<feature type="binding site" evidence="12">
    <location>
        <position position="156"/>
    </location>
    <ligand>
        <name>substrate</name>
    </ligand>
</feature>
<evidence type="ECO:0000256" key="9">
    <source>
        <dbReference type="ARBA" id="ARBA00022842"/>
    </source>
</evidence>
<dbReference type="SUPFAM" id="SSF53613">
    <property type="entry name" value="Ribokinase-like"/>
    <property type="match status" value="1"/>
</dbReference>
<feature type="binding site" evidence="12">
    <location>
        <position position="301"/>
    </location>
    <ligand>
        <name>K(+)</name>
        <dbReference type="ChEBI" id="CHEBI:29103"/>
    </ligand>
</feature>
<feature type="domain" description="Carbohydrate kinase PfkB" evidence="13">
    <location>
        <begin position="14"/>
        <end position="310"/>
    </location>
</feature>
<comment type="subcellular location">
    <subcellularLocation>
        <location evidence="12">Cytoplasm</location>
    </subcellularLocation>
</comment>
<dbReference type="Pfam" id="PF00294">
    <property type="entry name" value="PfkB"/>
    <property type="match status" value="1"/>
</dbReference>
<comment type="activity regulation">
    <text evidence="12">Activated by a monovalent cation that binds near, but not in, the active site. The most likely occupant of the site in vivo is potassium. Ion binding induces a conformational change that may alter substrate affinity.</text>
</comment>
<evidence type="ECO:0000313" key="15">
    <source>
        <dbReference type="Proteomes" id="UP001529421"/>
    </source>
</evidence>
<comment type="cofactor">
    <cofactor evidence="12">
        <name>Mg(2+)</name>
        <dbReference type="ChEBI" id="CHEBI:18420"/>
    </cofactor>
    <text evidence="12">Requires a divalent cation, most likely magnesium in vivo, as an electrophilic catalyst to aid phosphoryl group transfer. It is the chelate of the metal and the nucleotide that is the actual substrate.</text>
</comment>
<evidence type="ECO:0000256" key="1">
    <source>
        <dbReference type="ARBA" id="ARBA00005380"/>
    </source>
</evidence>
<dbReference type="HAMAP" id="MF_01987">
    <property type="entry name" value="Ribokinase"/>
    <property type="match status" value="1"/>
</dbReference>
<evidence type="ECO:0000256" key="4">
    <source>
        <dbReference type="ARBA" id="ARBA00022679"/>
    </source>
</evidence>
<evidence type="ECO:0000256" key="6">
    <source>
        <dbReference type="ARBA" id="ARBA00022741"/>
    </source>
</evidence>
<feature type="binding site" evidence="12">
    <location>
        <position position="268"/>
    </location>
    <ligand>
        <name>substrate</name>
    </ligand>
</feature>
<keyword evidence="12" id="KW-0963">Cytoplasm</keyword>
<evidence type="ECO:0000256" key="10">
    <source>
        <dbReference type="ARBA" id="ARBA00022958"/>
    </source>
</evidence>
<evidence type="ECO:0000256" key="7">
    <source>
        <dbReference type="ARBA" id="ARBA00022777"/>
    </source>
</evidence>
<evidence type="ECO:0000256" key="2">
    <source>
        <dbReference type="ARBA" id="ARBA00012035"/>
    </source>
</evidence>
<keyword evidence="8 12" id="KW-0067">ATP-binding</keyword>
<feature type="binding site" evidence="12">
    <location>
        <position position="200"/>
    </location>
    <ligand>
        <name>ATP</name>
        <dbReference type="ChEBI" id="CHEBI:30616"/>
    </ligand>
</feature>
<comment type="function">
    <text evidence="12">Catalyzes the phosphorylation of ribose at O-5 in a reaction requiring ATP and magnesium. The resulting D-ribose-5-phosphate can then be used either for sythesis of nucleotides, histidine, and tryptophan, or as a component of the pentose phosphate pathway.</text>
</comment>
<dbReference type="InterPro" id="IPR002173">
    <property type="entry name" value="Carboh/pur_kinase_PfkB_CS"/>
</dbReference>
<dbReference type="InterPro" id="IPR002139">
    <property type="entry name" value="Ribo/fructo_kinase"/>
</dbReference>
<keyword evidence="7 12" id="KW-0418">Kinase</keyword>
<dbReference type="InterPro" id="IPR011611">
    <property type="entry name" value="PfkB_dom"/>
</dbReference>
<dbReference type="InterPro" id="IPR011877">
    <property type="entry name" value="Ribokinase"/>
</dbReference>
<feature type="active site" description="Proton acceptor" evidence="12">
    <location>
        <position position="268"/>
    </location>
</feature>
<dbReference type="InterPro" id="IPR029056">
    <property type="entry name" value="Ribokinase-like"/>
</dbReference>
<dbReference type="Gene3D" id="3.40.1190.20">
    <property type="match status" value="1"/>
</dbReference>
<comment type="similarity">
    <text evidence="12">Belongs to the carbohydrate kinase PfkB family. Ribokinase subfamily.</text>
</comment>
<name>A0ABT7V914_9ACTN</name>
<dbReference type="PROSITE" id="PS00584">
    <property type="entry name" value="PFKB_KINASES_2"/>
    <property type="match status" value="1"/>
</dbReference>
<feature type="binding site" evidence="12">
    <location>
        <position position="262"/>
    </location>
    <ligand>
        <name>K(+)</name>
        <dbReference type="ChEBI" id="CHEBI:29103"/>
    </ligand>
</feature>
<proteinExistence type="inferred from homology"/>
<evidence type="ECO:0000259" key="13">
    <source>
        <dbReference type="Pfam" id="PF00294"/>
    </source>
</evidence>
<feature type="binding site" evidence="12">
    <location>
        <begin position="267"/>
        <end position="268"/>
    </location>
    <ligand>
        <name>ATP</name>
        <dbReference type="ChEBI" id="CHEBI:30616"/>
    </ligand>
</feature>
<keyword evidence="11 12" id="KW-0119">Carbohydrate metabolism</keyword>
<keyword evidence="15" id="KW-1185">Reference proteome</keyword>
<comment type="similarity">
    <text evidence="1">Belongs to the carbohydrate kinase pfkB family.</text>
</comment>
<protein>
    <recommendedName>
        <fullName evidence="3 12">Ribokinase</fullName>
        <shortName evidence="12">RK</shortName>
        <ecNumber evidence="2 12">2.7.1.15</ecNumber>
    </recommendedName>
</protein>
<evidence type="ECO:0000256" key="3">
    <source>
        <dbReference type="ARBA" id="ARBA00016943"/>
    </source>
</evidence>
<sequence length="326" mass="33735">MDEQDKEMLRDGRTVVVFGSINQDLSVACERVPRTGETLHGHDFISGAGGKGANQAVAAARIGAVVHMVGAVGADVFGDALVAGLEGDGIGCACVERREDTSTGVAIILRSDGDNRIVLSAGANTALSPAQACRAVDALFERGDACVGSVFLAQGECDLDATAAAIEHAHRRGMYTIFNPAPACSLPAPTWREVDLVCLNETECEQVCGIAPVDEASSRRALEALCRMTGGAAVITLGDRGSAMLSEEGFAQLPARSVEVVDTTAAGDTYLGAFAAMRSLGFPLIDAACEATCASALAVSRLGAQASIPTSDEVTEWIIEQWQNGC</sequence>
<feature type="binding site" evidence="12">
    <location>
        <position position="298"/>
    </location>
    <ligand>
        <name>K(+)</name>
        <dbReference type="ChEBI" id="CHEBI:29103"/>
    </ligand>
</feature>
<evidence type="ECO:0000256" key="12">
    <source>
        <dbReference type="HAMAP-Rule" id="MF_01987"/>
    </source>
</evidence>
<organism evidence="14 15">
    <name type="scientific">Enorma phocaeensis</name>
    <dbReference type="NCBI Taxonomy" id="1871019"/>
    <lineage>
        <taxon>Bacteria</taxon>
        <taxon>Bacillati</taxon>
        <taxon>Actinomycetota</taxon>
        <taxon>Coriobacteriia</taxon>
        <taxon>Coriobacteriales</taxon>
        <taxon>Coriobacteriaceae</taxon>
        <taxon>Enorma</taxon>
    </lineage>
</organism>
<gene>
    <name evidence="12" type="primary">rbsK</name>
    <name evidence="14" type="ORF">QUW28_05680</name>
</gene>
<dbReference type="GO" id="GO:0004747">
    <property type="term" value="F:ribokinase activity"/>
    <property type="evidence" value="ECO:0007669"/>
    <property type="project" value="UniProtKB-EC"/>
</dbReference>
<dbReference type="EMBL" id="JAUDDZ010000006">
    <property type="protein sequence ID" value="MDM8274991.1"/>
    <property type="molecule type" value="Genomic_DNA"/>
</dbReference>
<dbReference type="CDD" id="cd01174">
    <property type="entry name" value="ribokinase"/>
    <property type="match status" value="1"/>
</dbReference>
<keyword evidence="6 12" id="KW-0547">Nucleotide-binding</keyword>
<comment type="caution">
    <text evidence="14">The sequence shown here is derived from an EMBL/GenBank/DDBJ whole genome shotgun (WGS) entry which is preliminary data.</text>
</comment>
<keyword evidence="9 12" id="KW-0460">Magnesium</keyword>
<accession>A0ABT7V914</accession>
<dbReference type="Proteomes" id="UP001529421">
    <property type="component" value="Unassembled WGS sequence"/>
</dbReference>
<feature type="binding site" evidence="12">
    <location>
        <position position="303"/>
    </location>
    <ligand>
        <name>K(+)</name>
        <dbReference type="ChEBI" id="CHEBI:29103"/>
    </ligand>
</feature>
<dbReference type="PANTHER" id="PTHR10584">
    <property type="entry name" value="SUGAR KINASE"/>
    <property type="match status" value="1"/>
</dbReference>
<keyword evidence="10 12" id="KW-0630">Potassium</keyword>
<comment type="catalytic activity">
    <reaction evidence="12">
        <text>D-ribose + ATP = D-ribose 5-phosphate + ADP + H(+)</text>
        <dbReference type="Rhea" id="RHEA:13697"/>
        <dbReference type="ChEBI" id="CHEBI:15378"/>
        <dbReference type="ChEBI" id="CHEBI:30616"/>
        <dbReference type="ChEBI" id="CHEBI:47013"/>
        <dbReference type="ChEBI" id="CHEBI:78346"/>
        <dbReference type="ChEBI" id="CHEBI:456216"/>
        <dbReference type="EC" id="2.7.1.15"/>
    </reaction>
</comment>
<feature type="binding site" evidence="12">
    <location>
        <begin position="236"/>
        <end position="241"/>
    </location>
    <ligand>
        <name>ATP</name>
        <dbReference type="ChEBI" id="CHEBI:30616"/>
    </ligand>
</feature>
<evidence type="ECO:0000256" key="5">
    <source>
        <dbReference type="ARBA" id="ARBA00022723"/>
    </source>
</evidence>
<keyword evidence="5 12" id="KW-0479">Metal-binding</keyword>
<keyword evidence="4 12" id="KW-0808">Transferase</keyword>
<feature type="binding site" evidence="12">
    <location>
        <position position="264"/>
    </location>
    <ligand>
        <name>K(+)</name>
        <dbReference type="ChEBI" id="CHEBI:29103"/>
    </ligand>
</feature>
<feature type="binding site" evidence="12">
    <location>
        <begin position="22"/>
        <end position="24"/>
    </location>
    <ligand>
        <name>substrate</name>
    </ligand>
</feature>
<reference evidence="15" key="1">
    <citation type="submission" date="2023-06" db="EMBL/GenBank/DDBJ databases">
        <title>Identification and characterization of horizontal gene transfer across gut microbiota members of farm animals based on homology search.</title>
        <authorList>
            <person name="Zeman M."/>
            <person name="Kubasova T."/>
            <person name="Jahodarova E."/>
            <person name="Nykrynova M."/>
            <person name="Rychlik I."/>
        </authorList>
    </citation>
    <scope>NUCLEOTIDE SEQUENCE [LARGE SCALE GENOMIC DNA]</scope>
    <source>
        <strain evidence="15">154_Feed</strain>
    </source>
</reference>
<dbReference type="EC" id="2.7.1.15" evidence="2 12"/>
<dbReference type="RefSeq" id="WP_289545076.1">
    <property type="nucleotide sequence ID" value="NZ_JAUDDZ010000006.1"/>
</dbReference>
<evidence type="ECO:0000256" key="11">
    <source>
        <dbReference type="ARBA" id="ARBA00023277"/>
    </source>
</evidence>
<feature type="binding site" evidence="12">
    <location>
        <begin position="50"/>
        <end position="54"/>
    </location>
    <ligand>
        <name>substrate</name>
    </ligand>
</feature>
<comment type="caution">
    <text evidence="12">Lacks conserved residue(s) required for the propagation of feature annotation.</text>
</comment>
<evidence type="ECO:0000256" key="8">
    <source>
        <dbReference type="ARBA" id="ARBA00022840"/>
    </source>
</evidence>
<dbReference type="PRINTS" id="PR00990">
    <property type="entry name" value="RIBOKINASE"/>
</dbReference>